<reference evidence="3 4" key="1">
    <citation type="submission" date="2024-06" db="EMBL/GenBank/DDBJ databases">
        <authorList>
            <person name="Woo H."/>
        </authorList>
    </citation>
    <scope>NUCLEOTIDE SEQUENCE [LARGE SCALE GENOMIC DNA]</scope>
    <source>
        <strain evidence="3 4">S2-g</strain>
    </source>
</reference>
<dbReference type="RefSeq" id="WP_367842972.1">
    <property type="nucleotide sequence ID" value="NZ_JBFOHL010000001.1"/>
</dbReference>
<dbReference type="EMBL" id="JBFOHL010000001">
    <property type="protein sequence ID" value="MEW9622655.1"/>
    <property type="molecule type" value="Genomic_DNA"/>
</dbReference>
<dbReference type="PROSITE" id="PS51257">
    <property type="entry name" value="PROKAR_LIPOPROTEIN"/>
    <property type="match status" value="1"/>
</dbReference>
<feature type="compositionally biased region" description="Basic residues" evidence="1">
    <location>
        <begin position="50"/>
        <end position="70"/>
    </location>
</feature>
<feature type="signal peptide" evidence="2">
    <location>
        <begin position="1"/>
        <end position="23"/>
    </location>
</feature>
<protein>
    <submittedName>
        <fullName evidence="3">DUF2845 domain-containing protein</fullName>
    </submittedName>
</protein>
<name>A0ABV3QJ78_9GAMM</name>
<dbReference type="Proteomes" id="UP001556170">
    <property type="component" value="Unassembled WGS sequence"/>
</dbReference>
<evidence type="ECO:0000313" key="3">
    <source>
        <dbReference type="EMBL" id="MEW9622655.1"/>
    </source>
</evidence>
<feature type="region of interest" description="Disordered" evidence="1">
    <location>
        <begin position="47"/>
        <end position="79"/>
    </location>
</feature>
<accession>A0ABV3QJ78</accession>
<organism evidence="3 4">
    <name type="scientific">Rhodanobacter geophilus</name>
    <dbReference type="NCBI Taxonomy" id="3162488"/>
    <lineage>
        <taxon>Bacteria</taxon>
        <taxon>Pseudomonadati</taxon>
        <taxon>Pseudomonadota</taxon>
        <taxon>Gammaproteobacteria</taxon>
        <taxon>Lysobacterales</taxon>
        <taxon>Rhodanobacteraceae</taxon>
        <taxon>Rhodanobacter</taxon>
    </lineage>
</organism>
<gene>
    <name evidence="3" type="ORF">ABQJ56_00220</name>
</gene>
<keyword evidence="4" id="KW-1185">Reference proteome</keyword>
<sequence length="108" mass="11637">MHHHRSAGLLACILFACATAAPASDSLRVGNRVLVVGDSAVTVTALLGKPSHKSHRNVPRGGSRRGKRARTTAGDAARGEQWQYRRDGRVIVVTLVDGRVSDIDERSR</sequence>
<evidence type="ECO:0000313" key="4">
    <source>
        <dbReference type="Proteomes" id="UP001556170"/>
    </source>
</evidence>
<proteinExistence type="predicted"/>
<dbReference type="InterPro" id="IPR021268">
    <property type="entry name" value="DUF2845"/>
</dbReference>
<dbReference type="Pfam" id="PF11006">
    <property type="entry name" value="DUF2845"/>
    <property type="match status" value="1"/>
</dbReference>
<comment type="caution">
    <text evidence="3">The sequence shown here is derived from an EMBL/GenBank/DDBJ whole genome shotgun (WGS) entry which is preliminary data.</text>
</comment>
<evidence type="ECO:0000256" key="2">
    <source>
        <dbReference type="SAM" id="SignalP"/>
    </source>
</evidence>
<evidence type="ECO:0000256" key="1">
    <source>
        <dbReference type="SAM" id="MobiDB-lite"/>
    </source>
</evidence>
<feature type="chain" id="PRO_5046908368" evidence="2">
    <location>
        <begin position="24"/>
        <end position="108"/>
    </location>
</feature>
<keyword evidence="2" id="KW-0732">Signal</keyword>